<dbReference type="PRINTS" id="PR01775">
    <property type="entry name" value="GLFROXRDTASE"/>
</dbReference>
<dbReference type="SUPFAM" id="SSF55347">
    <property type="entry name" value="Glyceraldehyde-3-phosphate dehydrogenase-like, C-terminal domain"/>
    <property type="match status" value="1"/>
</dbReference>
<dbReference type="Pfam" id="PF22725">
    <property type="entry name" value="GFO_IDH_MocA_C3"/>
    <property type="match status" value="1"/>
</dbReference>
<dbReference type="Pfam" id="PF01408">
    <property type="entry name" value="GFO_IDH_MocA"/>
    <property type="match status" value="1"/>
</dbReference>
<comment type="caution">
    <text evidence="3">The sequence shown here is derived from an EMBL/GenBank/DDBJ whole genome shotgun (WGS) entry which is preliminary data.</text>
</comment>
<dbReference type="InterPro" id="IPR000683">
    <property type="entry name" value="Gfo/Idh/MocA-like_OxRdtase_N"/>
</dbReference>
<dbReference type="InterPro" id="IPR055170">
    <property type="entry name" value="GFO_IDH_MocA-like_dom"/>
</dbReference>
<dbReference type="SUPFAM" id="SSF51735">
    <property type="entry name" value="NAD(P)-binding Rossmann-fold domains"/>
    <property type="match status" value="1"/>
</dbReference>
<dbReference type="EMBL" id="JACLCP010000003">
    <property type="protein sequence ID" value="MBC2845555.1"/>
    <property type="molecule type" value="Genomic_DNA"/>
</dbReference>
<dbReference type="RefSeq" id="WP_185789280.1">
    <property type="nucleotide sequence ID" value="NZ_JACLCP010000003.1"/>
</dbReference>
<evidence type="ECO:0000313" key="4">
    <source>
        <dbReference type="Proteomes" id="UP000533900"/>
    </source>
</evidence>
<dbReference type="Proteomes" id="UP000533900">
    <property type="component" value="Unassembled WGS sequence"/>
</dbReference>
<evidence type="ECO:0000313" key="3">
    <source>
        <dbReference type="EMBL" id="MBC2845555.1"/>
    </source>
</evidence>
<protein>
    <submittedName>
        <fullName evidence="3">Gfo/Idh/MocA family oxidoreductase</fullName>
    </submittedName>
</protein>
<dbReference type="PANTHER" id="PTHR43249">
    <property type="entry name" value="UDP-N-ACETYL-2-AMINO-2-DEOXY-D-GLUCURONATE OXIDASE"/>
    <property type="match status" value="1"/>
</dbReference>
<dbReference type="Gene3D" id="3.40.50.720">
    <property type="entry name" value="NAD(P)-binding Rossmann-like Domain"/>
    <property type="match status" value="1"/>
</dbReference>
<evidence type="ECO:0000259" key="2">
    <source>
        <dbReference type="Pfam" id="PF22725"/>
    </source>
</evidence>
<reference evidence="3" key="1">
    <citation type="submission" date="2020-08" db="EMBL/GenBank/DDBJ databases">
        <title>Winogradskyella ouciana sp. nov., isolated from the hadal seawater of the Mariana Trench.</title>
        <authorList>
            <person name="He X."/>
        </authorList>
    </citation>
    <scope>NUCLEOTIDE SEQUENCE [LARGE SCALE GENOMIC DNA]</scope>
    <source>
        <strain evidence="3">KCTC 52348</strain>
    </source>
</reference>
<dbReference type="Gene3D" id="3.30.360.10">
    <property type="entry name" value="Dihydrodipicolinate Reductase, domain 2"/>
    <property type="match status" value="1"/>
</dbReference>
<dbReference type="GO" id="GO:0000166">
    <property type="term" value="F:nucleotide binding"/>
    <property type="evidence" value="ECO:0007669"/>
    <property type="project" value="InterPro"/>
</dbReference>
<feature type="domain" description="Gfo/Idh/MocA-like oxidoreductase N-terminal" evidence="1">
    <location>
        <begin position="39"/>
        <end position="162"/>
    </location>
</feature>
<dbReference type="InterPro" id="IPR008354">
    <property type="entry name" value="Glc-Fru_OxRdtase_bac"/>
</dbReference>
<dbReference type="AlphaFoldDB" id="A0A842IS23"/>
<proteinExistence type="predicted"/>
<dbReference type="PANTHER" id="PTHR43249:SF1">
    <property type="entry name" value="D-GLUCOSIDE 3-DEHYDROGENASE"/>
    <property type="match status" value="1"/>
</dbReference>
<keyword evidence="4" id="KW-1185">Reference proteome</keyword>
<name>A0A842IS23_9FLAO</name>
<feature type="domain" description="GFO/IDH/MocA-like oxidoreductase" evidence="2">
    <location>
        <begin position="178"/>
        <end position="290"/>
    </location>
</feature>
<dbReference type="InterPro" id="IPR036291">
    <property type="entry name" value="NAD(P)-bd_dom_sf"/>
</dbReference>
<gene>
    <name evidence="3" type="ORF">H7F21_10675</name>
</gene>
<accession>A0A842IS23</accession>
<evidence type="ECO:0000259" key="1">
    <source>
        <dbReference type="Pfam" id="PF01408"/>
    </source>
</evidence>
<dbReference type="InterPro" id="IPR052515">
    <property type="entry name" value="Gfo/Idh/MocA_Oxidoreductase"/>
</dbReference>
<organism evidence="3 4">
    <name type="scientific">Winogradskyella flava</name>
    <dbReference type="NCBI Taxonomy" id="1884876"/>
    <lineage>
        <taxon>Bacteria</taxon>
        <taxon>Pseudomonadati</taxon>
        <taxon>Bacteroidota</taxon>
        <taxon>Flavobacteriia</taxon>
        <taxon>Flavobacteriales</taxon>
        <taxon>Flavobacteriaceae</taxon>
        <taxon>Winogradskyella</taxon>
    </lineage>
</organism>
<sequence length="377" mass="42268">MKRRPFIKNILRAATVTAIAPQLSLSQSLASEKNSKKLGIALVGLGTYSTDQLAPALLETKLCYLSAIVTGTKEKEQQWIEKYGIKKENVYTYKNFDRIIDNDEIDIVYVVLPNSMHAEYTIRAAKAGKHVICEKPMATSVSDCKKMITACKKANKKLSIGYRLHFDPFNDNMMRLGQSKFYGNKMTVATEFSFNVSDINHWWRANKKLAGGGALMDLGIYCLQASIYTFGELPLTLWGKDTTKPDSIFNEVEGSIEWEMTFPSGKAYCKTSYESPFKSHLILNTEKGKLELSPSFTYDGIKGTTPDGEMELKNVNQQALQMDTFAQNILQDTSSIVPGEMGLRDNYIIEKIYESAANHSAVVNLNDIPNILDLRIN</sequence>